<dbReference type="SUPFAM" id="SSF52402">
    <property type="entry name" value="Adenine nucleotide alpha hydrolases-like"/>
    <property type="match status" value="1"/>
</dbReference>
<evidence type="ECO:0000259" key="1">
    <source>
        <dbReference type="Pfam" id="PF00582"/>
    </source>
</evidence>
<dbReference type="Pfam" id="PF00582">
    <property type="entry name" value="Usp"/>
    <property type="match status" value="1"/>
</dbReference>
<accession>A0A4Q9VLV8</accession>
<reference evidence="2 3" key="1">
    <citation type="submission" date="2019-02" db="EMBL/GenBank/DDBJ databases">
        <title>Siculibacillus lacustris gen. nov., sp. nov., a new rosette-forming bacterium isolated from a freshwater crater lake (Lake St. Ana, Romania).</title>
        <authorList>
            <person name="Felfoldi T."/>
            <person name="Marton Z."/>
            <person name="Szabo A."/>
            <person name="Mentes A."/>
            <person name="Boka K."/>
            <person name="Marialigeti K."/>
            <person name="Mathe I."/>
            <person name="Koncz M."/>
            <person name="Schumann P."/>
            <person name="Toth E."/>
        </authorList>
    </citation>
    <scope>NUCLEOTIDE SEQUENCE [LARGE SCALE GENOMIC DNA]</scope>
    <source>
        <strain evidence="2 3">SA-279</strain>
    </source>
</reference>
<keyword evidence="3" id="KW-1185">Reference proteome</keyword>
<protein>
    <submittedName>
        <fullName evidence="2">Universal stress protein</fullName>
    </submittedName>
</protein>
<name>A0A4Q9VLV8_9HYPH</name>
<feature type="domain" description="UspA" evidence="1">
    <location>
        <begin position="13"/>
        <end position="152"/>
    </location>
</feature>
<dbReference type="InterPro" id="IPR014729">
    <property type="entry name" value="Rossmann-like_a/b/a_fold"/>
</dbReference>
<proteinExistence type="predicted"/>
<dbReference type="EMBL" id="SJFN01000020">
    <property type="protein sequence ID" value="TBW36411.1"/>
    <property type="molecule type" value="Genomic_DNA"/>
</dbReference>
<sequence>MAMRRKALEAGHRRKFLVVVDDTPECDRAVVFATLRASHTDGGLVLLYVVDDSDFRGFLGVEQTMRAEARAEAETVLEAVAARVQEIAAVTPERVLREGERAAAVLALIEADEDVAVLVLAAGTDSDGPGPLVASLAGRASGHFPIPITIVPGHLSDAEIAAVA</sequence>
<dbReference type="OrthoDB" id="9813682at2"/>
<dbReference type="CDD" id="cd00293">
    <property type="entry name" value="USP-like"/>
    <property type="match status" value="1"/>
</dbReference>
<dbReference type="InterPro" id="IPR006016">
    <property type="entry name" value="UspA"/>
</dbReference>
<dbReference type="AlphaFoldDB" id="A0A4Q9VLV8"/>
<dbReference type="Proteomes" id="UP000292781">
    <property type="component" value="Unassembled WGS sequence"/>
</dbReference>
<organism evidence="2 3">
    <name type="scientific">Siculibacillus lacustris</name>
    <dbReference type="NCBI Taxonomy" id="1549641"/>
    <lineage>
        <taxon>Bacteria</taxon>
        <taxon>Pseudomonadati</taxon>
        <taxon>Pseudomonadota</taxon>
        <taxon>Alphaproteobacteria</taxon>
        <taxon>Hyphomicrobiales</taxon>
        <taxon>Ancalomicrobiaceae</taxon>
        <taxon>Siculibacillus</taxon>
    </lineage>
</organism>
<dbReference type="Gene3D" id="3.40.50.620">
    <property type="entry name" value="HUPs"/>
    <property type="match status" value="1"/>
</dbReference>
<evidence type="ECO:0000313" key="2">
    <source>
        <dbReference type="EMBL" id="TBW36411.1"/>
    </source>
</evidence>
<evidence type="ECO:0000313" key="3">
    <source>
        <dbReference type="Proteomes" id="UP000292781"/>
    </source>
</evidence>
<dbReference type="RefSeq" id="WP_131310168.1">
    <property type="nucleotide sequence ID" value="NZ_SJFN01000020.1"/>
</dbReference>
<comment type="caution">
    <text evidence="2">The sequence shown here is derived from an EMBL/GenBank/DDBJ whole genome shotgun (WGS) entry which is preliminary data.</text>
</comment>
<gene>
    <name evidence="2" type="ORF">EYW49_13775</name>
</gene>